<evidence type="ECO:0000256" key="1">
    <source>
        <dbReference type="SAM" id="MobiDB-lite"/>
    </source>
</evidence>
<feature type="signal peptide" evidence="2">
    <location>
        <begin position="1"/>
        <end position="21"/>
    </location>
</feature>
<dbReference type="AlphaFoldDB" id="A0A117N4E2"/>
<feature type="compositionally biased region" description="Polar residues" evidence="1">
    <location>
        <begin position="86"/>
        <end position="101"/>
    </location>
</feature>
<keyword evidence="2" id="KW-0732">Signal</keyword>
<dbReference type="PROSITE" id="PS51257">
    <property type="entry name" value="PROKAR_LIPOPROTEIN"/>
    <property type="match status" value="1"/>
</dbReference>
<evidence type="ECO:0000313" key="4">
    <source>
        <dbReference type="Proteomes" id="UP000053176"/>
    </source>
</evidence>
<evidence type="ECO:0000256" key="2">
    <source>
        <dbReference type="SAM" id="SignalP"/>
    </source>
</evidence>
<dbReference type="EMBL" id="LPWA01000068">
    <property type="protein sequence ID" value="KUM27710.1"/>
    <property type="molecule type" value="Genomic_DNA"/>
</dbReference>
<dbReference type="Pfam" id="PF06823">
    <property type="entry name" value="DUF1236"/>
    <property type="match status" value="1"/>
</dbReference>
<accession>A0A117N4E2</accession>
<feature type="compositionally biased region" description="Polar residues" evidence="1">
    <location>
        <begin position="110"/>
        <end position="125"/>
    </location>
</feature>
<dbReference type="OrthoDB" id="102964at2"/>
<proteinExistence type="predicted"/>
<dbReference type="InterPro" id="IPR009642">
    <property type="entry name" value="DUF1236"/>
</dbReference>
<feature type="compositionally biased region" description="Polar residues" evidence="1">
    <location>
        <begin position="153"/>
        <end position="216"/>
    </location>
</feature>
<feature type="region of interest" description="Disordered" evidence="1">
    <location>
        <begin position="40"/>
        <end position="216"/>
    </location>
</feature>
<protein>
    <recommendedName>
        <fullName evidence="5">DUF1236 domain-containing protein</fullName>
    </recommendedName>
</protein>
<feature type="chain" id="PRO_5007151738" description="DUF1236 domain-containing protein" evidence="2">
    <location>
        <begin position="22"/>
        <end position="307"/>
    </location>
</feature>
<comment type="caution">
    <text evidence="3">The sequence shown here is derived from an EMBL/GenBank/DDBJ whole genome shotgun (WGS) entry which is preliminary data.</text>
</comment>
<organism evidence="3 4">
    <name type="scientific">Rhizobium loti</name>
    <name type="common">Mesorhizobium loti</name>
    <dbReference type="NCBI Taxonomy" id="381"/>
    <lineage>
        <taxon>Bacteria</taxon>
        <taxon>Pseudomonadati</taxon>
        <taxon>Pseudomonadota</taxon>
        <taxon>Alphaproteobacteria</taxon>
        <taxon>Hyphomicrobiales</taxon>
        <taxon>Phyllobacteriaceae</taxon>
        <taxon>Mesorhizobium</taxon>
    </lineage>
</organism>
<feature type="compositionally biased region" description="Low complexity" evidence="1">
    <location>
        <begin position="42"/>
        <end position="56"/>
    </location>
</feature>
<name>A0A117N4E2_RHILI</name>
<evidence type="ECO:0000313" key="3">
    <source>
        <dbReference type="EMBL" id="KUM27710.1"/>
    </source>
</evidence>
<reference evidence="3 4" key="1">
    <citation type="submission" date="2015-12" db="EMBL/GenBank/DDBJ databases">
        <title>Draft genome sequence of Mesorhizobium sp. UFLA 01-765, a multitolerant efficient symbiont and plant-growth promoting strain isolated from Zn-mining soil using Leucaena leucocephala as a trap plant.</title>
        <authorList>
            <person name="Rangel W.M."/>
            <person name="Thijs S."/>
            <person name="Longatti S.M."/>
            <person name="Moreira F.M."/>
            <person name="Weyens N."/>
            <person name="Vangronsveld J."/>
            <person name="Van Hamme J.D."/>
            <person name="Bottos E.M."/>
            <person name="Rineau F."/>
        </authorList>
    </citation>
    <scope>NUCLEOTIDE SEQUENCE [LARGE SCALE GENOMIC DNA]</scope>
    <source>
        <strain evidence="3 4">UFLA 01-765</strain>
    </source>
</reference>
<evidence type="ECO:0008006" key="5">
    <source>
        <dbReference type="Google" id="ProtNLM"/>
    </source>
</evidence>
<gene>
    <name evidence="3" type="ORF">AU467_15015</name>
</gene>
<sequence length="307" mass="32739">MKHLLITSMIALGVGCGAAMAQTESAQPSGDNNCTAGQADCQKGGKAGEQAQGKMKPQTEQNAQGKAGANTEEQAQGKAKMKTDEQAQGQAGTSTEQQAQGKTKMKTEEQAQGQAGTKTEEQAQGTAKCKTGMANCPKGTNEQAQGKTKMKTTEQNAQGTSKTQTQQNAQGKAGTTTEQNAQGTTKMQTQQNAQGKTGTTTEQNAQGTTKMQTDQNKTASITNVTVEQKTQITQIIHETHVQPVRDVSFDISVGVEVPRHKIRLHRVPARIVKIVPAYEDFEYFVLADGRIVIVDPNTYTIVAILEA</sequence>
<dbReference type="Proteomes" id="UP000053176">
    <property type="component" value="Unassembled WGS sequence"/>
</dbReference>